<proteinExistence type="predicted"/>
<accession>A0AC35TZL2</accession>
<name>A0AC35TZL2_9BILA</name>
<organism evidence="1 2">
    <name type="scientific">Rhabditophanes sp. KR3021</name>
    <dbReference type="NCBI Taxonomy" id="114890"/>
    <lineage>
        <taxon>Eukaryota</taxon>
        <taxon>Metazoa</taxon>
        <taxon>Ecdysozoa</taxon>
        <taxon>Nematoda</taxon>
        <taxon>Chromadorea</taxon>
        <taxon>Rhabditida</taxon>
        <taxon>Tylenchina</taxon>
        <taxon>Panagrolaimomorpha</taxon>
        <taxon>Strongyloidoidea</taxon>
        <taxon>Alloionematidae</taxon>
        <taxon>Rhabditophanes</taxon>
    </lineage>
</organism>
<sequence length="270" mass="31536">MAANRFVSIVYPMEYKAIFSKERTKMFIGVMYFLGFIVSLPTLHPCCHTVWDSELYITRYLVDFSWHTYIDMAVNSFSLLLMVLSYAVIIYKVRESSQAMAKYQLTIRTRLLFQKQSIDLDGGTYSTRTMSMLPPRGQVSKKEMRLFIQFFVVSIVFLITWTTWQWVPNISESKWAYFIMTSLFFINNSVNPTVYLIFNTQLRRELCYLFCRNKTIVNAQTRRRRTAQTIQMLSHKMIAQKQDITTSDGEMGNSSSGEGLKHSSIALHIQ</sequence>
<protein>
    <submittedName>
        <fullName evidence="2">G_PROTEIN_RECEP_F1_2 domain-containing protein</fullName>
    </submittedName>
</protein>
<evidence type="ECO:0000313" key="2">
    <source>
        <dbReference type="WBParaSite" id="RSKR_0000584600.1"/>
    </source>
</evidence>
<dbReference type="Proteomes" id="UP000095286">
    <property type="component" value="Unplaced"/>
</dbReference>
<evidence type="ECO:0000313" key="1">
    <source>
        <dbReference type="Proteomes" id="UP000095286"/>
    </source>
</evidence>
<reference evidence="2" key="1">
    <citation type="submission" date="2016-11" db="UniProtKB">
        <authorList>
            <consortium name="WormBaseParasite"/>
        </authorList>
    </citation>
    <scope>IDENTIFICATION</scope>
    <source>
        <strain evidence="2">KR3021</strain>
    </source>
</reference>
<dbReference type="WBParaSite" id="RSKR_0000584600.1">
    <property type="protein sequence ID" value="RSKR_0000584600.1"/>
    <property type="gene ID" value="RSKR_0000584600"/>
</dbReference>